<name>A0A1S1YZ45_FLAPC</name>
<accession>A0A1S1YZ45</accession>
<dbReference type="EMBL" id="JRYR02000001">
    <property type="protein sequence ID" value="OHX66203.1"/>
    <property type="molecule type" value="Genomic_DNA"/>
</dbReference>
<organism evidence="1 2">
    <name type="scientific">Flammeovirga pacifica</name>
    <dbReference type="NCBI Taxonomy" id="915059"/>
    <lineage>
        <taxon>Bacteria</taxon>
        <taxon>Pseudomonadati</taxon>
        <taxon>Bacteroidota</taxon>
        <taxon>Cytophagia</taxon>
        <taxon>Cytophagales</taxon>
        <taxon>Flammeovirgaceae</taxon>
        <taxon>Flammeovirga</taxon>
    </lineage>
</organism>
<sequence>MWDFCTATLPNYRMKIFSYILLFQLITFLAVGQEIKAPSYFLEFIEENPEKFHLTYNDNSGKIIKWRDNELSTVGGLVYWLYALEYTRQVSNGGIRPVERIDMEEIQKFDTYSNKMKIWSDYLSYKKKLLKNKVRLREVVSGLINFATDANGDFLMSRLGLDSVQRAVGTFHMHTTTTLYPISSAIIHVHNPFMENEQEFMHRIKNENLNDFRQNVFQLYDSLNQDSLGILKDSFQFNPEKHKVYSGLLTEHLPMGIISDYNLLIQNINMRSKEVFWNDMEEEWINAVEAPLMSDPTMAKHYKHCGRLVYSTVNSVSISLYGTMKNGRTAQLTATFENLTETEHIDLALVINDFGFSMIENKEYLQKVIDKIDVIRLKK</sequence>
<dbReference type="STRING" id="915059.NH26_07490"/>
<proteinExistence type="predicted"/>
<protein>
    <submittedName>
        <fullName evidence="1">Uncharacterized protein</fullName>
    </submittedName>
</protein>
<dbReference type="Gene3D" id="3.40.710.10">
    <property type="entry name" value="DD-peptidase/beta-lactamase superfamily"/>
    <property type="match status" value="1"/>
</dbReference>
<reference evidence="1 2" key="1">
    <citation type="journal article" date="2012" name="Int. J. Syst. Evol. Microbiol.">
        <title>Flammeovirga pacifica sp. nov., isolated from deep-sea sediment.</title>
        <authorList>
            <person name="Xu H."/>
            <person name="Fu Y."/>
            <person name="Yang N."/>
            <person name="Ding Z."/>
            <person name="Lai Q."/>
            <person name="Zeng R."/>
        </authorList>
    </citation>
    <scope>NUCLEOTIDE SEQUENCE [LARGE SCALE GENOMIC DNA]</scope>
    <source>
        <strain evidence="2">DSM 24597 / LMG 26175 / WPAGA1</strain>
    </source>
</reference>
<dbReference type="InterPro" id="IPR012338">
    <property type="entry name" value="Beta-lactam/transpept-like"/>
</dbReference>
<evidence type="ECO:0000313" key="1">
    <source>
        <dbReference type="EMBL" id="OHX66203.1"/>
    </source>
</evidence>
<evidence type="ECO:0000313" key="2">
    <source>
        <dbReference type="Proteomes" id="UP000179797"/>
    </source>
</evidence>
<dbReference type="AlphaFoldDB" id="A0A1S1YZ45"/>
<gene>
    <name evidence="1" type="ORF">NH26_07490</name>
</gene>
<keyword evidence="2" id="KW-1185">Reference proteome</keyword>
<dbReference type="Proteomes" id="UP000179797">
    <property type="component" value="Unassembled WGS sequence"/>
</dbReference>
<comment type="caution">
    <text evidence="1">The sequence shown here is derived from an EMBL/GenBank/DDBJ whole genome shotgun (WGS) entry which is preliminary data.</text>
</comment>